<dbReference type="Proteomes" id="UP000002432">
    <property type="component" value="Chromosome"/>
</dbReference>
<evidence type="ECO:0000313" key="2">
    <source>
        <dbReference type="Proteomes" id="UP000002432"/>
    </source>
</evidence>
<dbReference type="STRING" id="204669.Acid345_3226"/>
<dbReference type="KEGG" id="aba:Acid345_3226"/>
<proteinExistence type="predicted"/>
<dbReference type="HOGENOM" id="CLU_2409858_0_0_0"/>
<name>Q1ILM3_KORVE</name>
<reference evidence="1 2" key="1">
    <citation type="journal article" date="2009" name="Appl. Environ. Microbiol.">
        <title>Three genomes from the phylum Acidobacteria provide insight into the lifestyles of these microorganisms in soils.</title>
        <authorList>
            <person name="Ward N.L."/>
            <person name="Challacombe J.F."/>
            <person name="Janssen P.H."/>
            <person name="Henrissat B."/>
            <person name="Coutinho P.M."/>
            <person name="Wu M."/>
            <person name="Xie G."/>
            <person name="Haft D.H."/>
            <person name="Sait M."/>
            <person name="Badger J."/>
            <person name="Barabote R.D."/>
            <person name="Bradley B."/>
            <person name="Brettin T.S."/>
            <person name="Brinkac L.M."/>
            <person name="Bruce D."/>
            <person name="Creasy T."/>
            <person name="Daugherty S.C."/>
            <person name="Davidsen T.M."/>
            <person name="DeBoy R.T."/>
            <person name="Detter J.C."/>
            <person name="Dodson R.J."/>
            <person name="Durkin A.S."/>
            <person name="Ganapathy A."/>
            <person name="Gwinn-Giglio M."/>
            <person name="Han C.S."/>
            <person name="Khouri H."/>
            <person name="Kiss H."/>
            <person name="Kothari S.P."/>
            <person name="Madupu R."/>
            <person name="Nelson K.E."/>
            <person name="Nelson W.C."/>
            <person name="Paulsen I."/>
            <person name="Penn K."/>
            <person name="Ren Q."/>
            <person name="Rosovitz M.J."/>
            <person name="Selengut J.D."/>
            <person name="Shrivastava S."/>
            <person name="Sullivan S.A."/>
            <person name="Tapia R."/>
            <person name="Thompson L.S."/>
            <person name="Watkins K.L."/>
            <person name="Yang Q."/>
            <person name="Yu C."/>
            <person name="Zafar N."/>
            <person name="Zhou L."/>
            <person name="Kuske C.R."/>
        </authorList>
    </citation>
    <scope>NUCLEOTIDE SEQUENCE [LARGE SCALE GENOMIC DNA]</scope>
    <source>
        <strain evidence="1 2">Ellin345</strain>
    </source>
</reference>
<evidence type="ECO:0000313" key="1">
    <source>
        <dbReference type="EMBL" id="ABF42227.1"/>
    </source>
</evidence>
<organism evidence="1 2">
    <name type="scientific">Koribacter versatilis (strain Ellin345)</name>
    <dbReference type="NCBI Taxonomy" id="204669"/>
    <lineage>
        <taxon>Bacteria</taxon>
        <taxon>Pseudomonadati</taxon>
        <taxon>Acidobacteriota</taxon>
        <taxon>Terriglobia</taxon>
        <taxon>Terriglobales</taxon>
        <taxon>Candidatus Korobacteraceae</taxon>
        <taxon>Candidatus Korobacter</taxon>
    </lineage>
</organism>
<keyword evidence="2" id="KW-1185">Reference proteome</keyword>
<dbReference type="EMBL" id="CP000360">
    <property type="protein sequence ID" value="ABF42227.1"/>
    <property type="molecule type" value="Genomic_DNA"/>
</dbReference>
<protein>
    <submittedName>
        <fullName evidence="1">Uncharacterized protein</fullName>
    </submittedName>
</protein>
<dbReference type="EnsemblBacteria" id="ABF42227">
    <property type="protein sequence ID" value="ABF42227"/>
    <property type="gene ID" value="Acid345_3226"/>
</dbReference>
<dbReference type="AlphaFoldDB" id="Q1ILM3"/>
<accession>Q1ILM3</accession>
<dbReference type="RefSeq" id="WP_011524026.1">
    <property type="nucleotide sequence ID" value="NC_008009.1"/>
</dbReference>
<sequence length="100" mass="11228">MLCEHLHPLEEAIAAVGIRETFRGAAWSKNCREWVYFDCYLELAAIRALFKFAPCVIDESHRGTHDGSERGLVCNEHWDAVMGVYEPQAGTAVYPTAATR</sequence>
<gene>
    <name evidence="1" type="ordered locus">Acid345_3226</name>
</gene>
<dbReference type="eggNOG" id="ENOG50333W4">
    <property type="taxonomic scope" value="Bacteria"/>
</dbReference>
<dbReference type="OrthoDB" id="287704at2"/>